<evidence type="ECO:0000256" key="3">
    <source>
        <dbReference type="PIRNR" id="PIRNR006223"/>
    </source>
</evidence>
<evidence type="ECO:0000256" key="1">
    <source>
        <dbReference type="ARBA" id="ARBA00004496"/>
    </source>
</evidence>
<feature type="active site" description="Cysteine persulfide intermediate" evidence="4">
    <location>
        <position position="104"/>
    </location>
</feature>
<dbReference type="GO" id="GO:0005737">
    <property type="term" value="C:cytoplasm"/>
    <property type="evidence" value="ECO:0007669"/>
    <property type="project" value="UniProtKB-SubCell"/>
</dbReference>
<accession>A0AB33YZK9</accession>
<dbReference type="Pfam" id="PF04358">
    <property type="entry name" value="DsrC"/>
    <property type="match status" value="1"/>
</dbReference>
<gene>
    <name evidence="5" type="ORF">L196_10339</name>
</gene>
<keyword evidence="3" id="KW-0808">Transferase</keyword>
<dbReference type="GO" id="GO:0097163">
    <property type="term" value="F:sulfur carrier activity"/>
    <property type="evidence" value="ECO:0007669"/>
    <property type="project" value="TreeGrafter"/>
</dbReference>
<dbReference type="GO" id="GO:0016740">
    <property type="term" value="F:transferase activity"/>
    <property type="evidence" value="ECO:0007669"/>
    <property type="project" value="UniProtKB-KW"/>
</dbReference>
<reference evidence="5 6" key="1">
    <citation type="journal article" date="2013" name="Genome Announc.">
        <title>Genome Sequence of the Pyrene- and Fluoranthene-Degrading Bacterium Cycloclasticus sp. Strain PY97M.</title>
        <authorList>
            <person name="Cui Z."/>
            <person name="Xu G."/>
            <person name="Li Q."/>
            <person name="Gao W."/>
            <person name="Zheng L."/>
        </authorList>
    </citation>
    <scope>NUCLEOTIDE SEQUENCE [LARGE SCALE GENOMIC DNA]</scope>
    <source>
        <strain evidence="5 6">PY97M</strain>
    </source>
</reference>
<dbReference type="PANTHER" id="PTHR37010">
    <property type="entry name" value="SULFURTRANSFERASE TUSE"/>
    <property type="match status" value="1"/>
</dbReference>
<dbReference type="InterPro" id="IPR007453">
    <property type="entry name" value="DsrC/TusE"/>
</dbReference>
<dbReference type="AlphaFoldDB" id="A0AB33YZK9"/>
<dbReference type="Gene3D" id="1.10.10.370">
    <property type="entry name" value="DsrC-like protein, C-terminal domain"/>
    <property type="match status" value="1"/>
</dbReference>
<dbReference type="RefSeq" id="WP_015005218.1">
    <property type="nucleotide sequence ID" value="NZ_FQZJ01000006.1"/>
</dbReference>
<evidence type="ECO:0000313" key="5">
    <source>
        <dbReference type="EMBL" id="EPD12357.1"/>
    </source>
</evidence>
<dbReference type="Proteomes" id="UP000015462">
    <property type="component" value="Unassembled WGS sequence"/>
</dbReference>
<organism evidence="5 6">
    <name type="scientific">Cycloclasticus pugetii</name>
    <dbReference type="NCBI Taxonomy" id="34068"/>
    <lineage>
        <taxon>Bacteria</taxon>
        <taxon>Pseudomonadati</taxon>
        <taxon>Pseudomonadota</taxon>
        <taxon>Gammaproteobacteria</taxon>
        <taxon>Thiotrichales</taxon>
        <taxon>Piscirickettsiaceae</taxon>
        <taxon>Cycloclasticus</taxon>
    </lineage>
</organism>
<dbReference type="InterPro" id="IPR025526">
    <property type="entry name" value="DsrC-like_dom_sf"/>
</dbReference>
<dbReference type="SUPFAM" id="SSF69721">
    <property type="entry name" value="DsrC, the gamma subunit of dissimilatory sulfite reductase"/>
    <property type="match status" value="1"/>
</dbReference>
<protein>
    <recommendedName>
        <fullName evidence="3">Sulfurtransferase</fullName>
        <ecNumber evidence="3">2.8.1.-</ecNumber>
    </recommendedName>
</protein>
<dbReference type="EMBL" id="ASHL01000011">
    <property type="protein sequence ID" value="EPD12357.1"/>
    <property type="molecule type" value="Genomic_DNA"/>
</dbReference>
<comment type="caution">
    <text evidence="5">The sequence shown here is derived from an EMBL/GenBank/DDBJ whole genome shotgun (WGS) entry which is preliminary data.</text>
</comment>
<comment type="subcellular location">
    <subcellularLocation>
        <location evidence="1">Cytoplasm</location>
    </subcellularLocation>
</comment>
<dbReference type="GO" id="GO:0002143">
    <property type="term" value="P:tRNA wobble position uridine thiolation"/>
    <property type="evidence" value="ECO:0007669"/>
    <property type="project" value="TreeGrafter"/>
</dbReference>
<dbReference type="InterPro" id="IPR042072">
    <property type="entry name" value="DsrC-like_C"/>
</dbReference>
<dbReference type="PANTHER" id="PTHR37010:SF1">
    <property type="entry name" value="SULFURTRANSFERASE TUSE"/>
    <property type="match status" value="1"/>
</dbReference>
<dbReference type="PIRSF" id="PIRSF006223">
    <property type="entry name" value="DsrC_TusE"/>
    <property type="match status" value="1"/>
</dbReference>
<sequence>MLVQLKRDEYGFLQNRSDWSEAVAEAMAKEDELLLTPLHWEIIHFAQAYYDEFNHQPNARLFGQAIKKRLGAEKGSSIYLYKLFPNGPLKYANKYAGLPIPPSCI</sequence>
<keyword evidence="6" id="KW-1185">Reference proteome</keyword>
<dbReference type="EC" id="2.8.1.-" evidence="3"/>
<dbReference type="Gene3D" id="3.30.1420.10">
    <property type="match status" value="1"/>
</dbReference>
<proteinExistence type="inferred from homology"/>
<dbReference type="NCBIfam" id="TIGR03342">
    <property type="entry name" value="dsrC_tusE_dsvC"/>
    <property type="match status" value="1"/>
</dbReference>
<evidence type="ECO:0000313" key="6">
    <source>
        <dbReference type="Proteomes" id="UP000015462"/>
    </source>
</evidence>
<evidence type="ECO:0000256" key="2">
    <source>
        <dbReference type="ARBA" id="ARBA00022490"/>
    </source>
</evidence>
<comment type="function">
    <text evidence="3">Part of a sulfur-relay system.</text>
</comment>
<dbReference type="InterPro" id="IPR043163">
    <property type="entry name" value="DsrC-like_N"/>
</dbReference>
<evidence type="ECO:0000256" key="4">
    <source>
        <dbReference type="PIRSR" id="PIRSR006223-50"/>
    </source>
</evidence>
<name>A0AB33YZK9_9GAMM</name>
<keyword evidence="2" id="KW-0963">Cytoplasm</keyword>
<comment type="similarity">
    <text evidence="3">Belongs to the dsrC/tusE family.</text>
</comment>